<dbReference type="EMBL" id="FQ790288">
    <property type="protein sequence ID" value="CCD47930.1"/>
    <property type="molecule type" value="Genomic_DNA"/>
</dbReference>
<feature type="region of interest" description="Disordered" evidence="1">
    <location>
        <begin position="1"/>
        <end position="73"/>
    </location>
</feature>
<dbReference type="eggNOG" id="ENOG502SIM7">
    <property type="taxonomic scope" value="Eukaryota"/>
</dbReference>
<dbReference type="InParanoid" id="G2Y5J0"/>
<proteinExistence type="predicted"/>
<evidence type="ECO:0000259" key="2">
    <source>
        <dbReference type="PROSITE" id="PS50181"/>
    </source>
</evidence>
<sequence>MKQITNPTLSLQADTSTSKPTPKSAAEASKAMTASDILLPKNTKTTPTTSFSSPLLSPVLPEPEPVSNTQVNAPLEKLPSEVRRNLLSRLQLEDLSALVHASPVFHQHHSLPPILPGSTLFNRVFNLQ</sequence>
<dbReference type="Proteomes" id="UP000008177">
    <property type="component" value="Unplaced contigs"/>
</dbReference>
<dbReference type="OrthoDB" id="5304511at2759"/>
<dbReference type="InterPro" id="IPR001810">
    <property type="entry name" value="F-box_dom"/>
</dbReference>
<feature type="compositionally biased region" description="Polar residues" evidence="1">
    <location>
        <begin position="1"/>
        <end position="21"/>
    </location>
</feature>
<protein>
    <recommendedName>
        <fullName evidence="2">F-box domain-containing protein</fullName>
    </recommendedName>
</protein>
<accession>G2Y5J0</accession>
<reference evidence="4" key="1">
    <citation type="journal article" date="2011" name="PLoS Genet.">
        <title>Genomic analysis of the necrotrophic fungal pathogens Sclerotinia sclerotiorum and Botrytis cinerea.</title>
        <authorList>
            <person name="Amselem J."/>
            <person name="Cuomo C.A."/>
            <person name="van Kan J.A."/>
            <person name="Viaud M."/>
            <person name="Benito E.P."/>
            <person name="Couloux A."/>
            <person name="Coutinho P.M."/>
            <person name="de Vries R.P."/>
            <person name="Dyer P.S."/>
            <person name="Fillinger S."/>
            <person name="Fournier E."/>
            <person name="Gout L."/>
            <person name="Hahn M."/>
            <person name="Kohn L."/>
            <person name="Lapalu N."/>
            <person name="Plummer K.M."/>
            <person name="Pradier J.M."/>
            <person name="Quevillon E."/>
            <person name="Sharon A."/>
            <person name="Simon A."/>
            <person name="ten Have A."/>
            <person name="Tudzynski B."/>
            <person name="Tudzynski P."/>
            <person name="Wincker P."/>
            <person name="Andrew M."/>
            <person name="Anthouard V."/>
            <person name="Beever R.E."/>
            <person name="Beffa R."/>
            <person name="Benoit I."/>
            <person name="Bouzid O."/>
            <person name="Brault B."/>
            <person name="Chen Z."/>
            <person name="Choquer M."/>
            <person name="Collemare J."/>
            <person name="Cotton P."/>
            <person name="Danchin E.G."/>
            <person name="Da Silva C."/>
            <person name="Gautier A."/>
            <person name="Giraud C."/>
            <person name="Giraud T."/>
            <person name="Gonzalez C."/>
            <person name="Grossetete S."/>
            <person name="Guldener U."/>
            <person name="Henrissat B."/>
            <person name="Howlett B.J."/>
            <person name="Kodira C."/>
            <person name="Kretschmer M."/>
            <person name="Lappartient A."/>
            <person name="Leroch M."/>
            <person name="Levis C."/>
            <person name="Mauceli E."/>
            <person name="Neuveglise C."/>
            <person name="Oeser B."/>
            <person name="Pearson M."/>
            <person name="Poulain J."/>
            <person name="Poussereau N."/>
            <person name="Quesneville H."/>
            <person name="Rascle C."/>
            <person name="Schumacher J."/>
            <person name="Segurens B."/>
            <person name="Sexton A."/>
            <person name="Silva E."/>
            <person name="Sirven C."/>
            <person name="Soanes D.M."/>
            <person name="Talbot N.J."/>
            <person name="Templeton M."/>
            <person name="Yandava C."/>
            <person name="Yarden O."/>
            <person name="Zeng Q."/>
            <person name="Rollins J.A."/>
            <person name="Lebrun M.H."/>
            <person name="Dickman M."/>
        </authorList>
    </citation>
    <scope>NUCLEOTIDE SEQUENCE [LARGE SCALE GENOMIC DNA]</scope>
    <source>
        <strain evidence="4">T4</strain>
    </source>
</reference>
<evidence type="ECO:0000256" key="1">
    <source>
        <dbReference type="SAM" id="MobiDB-lite"/>
    </source>
</evidence>
<feature type="domain" description="F-box" evidence="2">
    <location>
        <begin position="72"/>
        <end position="124"/>
    </location>
</feature>
<organism evidence="3 4">
    <name type="scientific">Botryotinia fuckeliana (strain T4)</name>
    <name type="common">Noble rot fungus</name>
    <name type="synonym">Botrytis cinerea</name>
    <dbReference type="NCBI Taxonomy" id="999810"/>
    <lineage>
        <taxon>Eukaryota</taxon>
        <taxon>Fungi</taxon>
        <taxon>Dikarya</taxon>
        <taxon>Ascomycota</taxon>
        <taxon>Pezizomycotina</taxon>
        <taxon>Leotiomycetes</taxon>
        <taxon>Helotiales</taxon>
        <taxon>Sclerotiniaceae</taxon>
        <taxon>Botrytis</taxon>
    </lineage>
</organism>
<evidence type="ECO:0000313" key="4">
    <source>
        <dbReference type="Proteomes" id="UP000008177"/>
    </source>
</evidence>
<evidence type="ECO:0000313" key="3">
    <source>
        <dbReference type="EMBL" id="CCD47930.1"/>
    </source>
</evidence>
<feature type="compositionally biased region" description="Low complexity" evidence="1">
    <location>
        <begin position="38"/>
        <end position="59"/>
    </location>
</feature>
<dbReference type="PROSITE" id="PS50181">
    <property type="entry name" value="FBOX"/>
    <property type="match status" value="1"/>
</dbReference>
<name>G2Y5J0_BOTF4</name>
<gene>
    <name evidence="3" type="ORF">BofuT4_P114340.1</name>
</gene>
<dbReference type="AlphaFoldDB" id="G2Y5J0"/>
<dbReference type="HOGENOM" id="CLU_1959237_0_0_1"/>